<dbReference type="InterPro" id="IPR039104">
    <property type="entry name" value="6PGL"/>
</dbReference>
<evidence type="ECO:0000256" key="2">
    <source>
        <dbReference type="ARBA" id="ARBA00002681"/>
    </source>
</evidence>
<dbReference type="Gene3D" id="3.40.50.1360">
    <property type="match status" value="1"/>
</dbReference>
<organism evidence="9 10">
    <name type="scientific">Thermostichus vulcanus str. 'Rupite'</name>
    <dbReference type="NCBI Taxonomy" id="2813851"/>
    <lineage>
        <taxon>Bacteria</taxon>
        <taxon>Bacillati</taxon>
        <taxon>Cyanobacteriota</taxon>
        <taxon>Cyanophyceae</taxon>
        <taxon>Thermostichales</taxon>
        <taxon>Thermostichaceae</taxon>
        <taxon>Thermostichus</taxon>
    </lineage>
</organism>
<evidence type="ECO:0000313" key="10">
    <source>
        <dbReference type="Proteomes" id="UP000830835"/>
    </source>
</evidence>
<dbReference type="NCBIfam" id="TIGR01198">
    <property type="entry name" value="pgl"/>
    <property type="match status" value="1"/>
</dbReference>
<dbReference type="InterPro" id="IPR006148">
    <property type="entry name" value="Glc/Gal-6P_isomerase"/>
</dbReference>
<name>A0ABT0CBM8_THEVL</name>
<keyword evidence="7 9" id="KW-0378">Hydrolase</keyword>
<dbReference type="Pfam" id="PF01182">
    <property type="entry name" value="Glucosamine_iso"/>
    <property type="match status" value="1"/>
</dbReference>
<reference evidence="9" key="1">
    <citation type="submission" date="2021-02" db="EMBL/GenBank/DDBJ databases">
        <title>The CRISPR/cas machinery reduction and long-range gene transfer in the hot spring cyanobacterium Synechococcus.</title>
        <authorList>
            <person name="Dvorak P."/>
            <person name="Jahodarova E."/>
            <person name="Hasler P."/>
            <person name="Poulickova A."/>
        </authorList>
    </citation>
    <scope>NUCLEOTIDE SEQUENCE</scope>
    <source>
        <strain evidence="9">Rupite</strain>
    </source>
</reference>
<dbReference type="InterPro" id="IPR005900">
    <property type="entry name" value="6-phosphogluconolactonase_DevB"/>
</dbReference>
<feature type="domain" description="Glucosamine/galactosamine-6-phosphate isomerase" evidence="8">
    <location>
        <begin position="13"/>
        <end position="228"/>
    </location>
</feature>
<dbReference type="CDD" id="cd01400">
    <property type="entry name" value="6PGL"/>
    <property type="match status" value="1"/>
</dbReference>
<evidence type="ECO:0000313" key="9">
    <source>
        <dbReference type="EMBL" id="MCJ2543161.1"/>
    </source>
</evidence>
<keyword evidence="10" id="KW-1185">Reference proteome</keyword>
<comment type="function">
    <text evidence="2 7">Hydrolysis of 6-phosphogluconolactone to 6-phosphogluconate.</text>
</comment>
<comment type="pathway">
    <text evidence="3 7">Carbohydrate degradation; pentose phosphate pathway; D-ribulose 5-phosphate from D-glucose 6-phosphate (oxidative stage): step 2/3.</text>
</comment>
<dbReference type="InterPro" id="IPR037171">
    <property type="entry name" value="NagB/RpiA_transferase-like"/>
</dbReference>
<dbReference type="RefSeq" id="WP_279611402.1">
    <property type="nucleotide sequence ID" value="NZ_JAFIRA010000022.1"/>
</dbReference>
<evidence type="ECO:0000259" key="8">
    <source>
        <dbReference type="Pfam" id="PF01182"/>
    </source>
</evidence>
<proteinExistence type="inferred from homology"/>
<dbReference type="EMBL" id="JAFIRA010000022">
    <property type="protein sequence ID" value="MCJ2543161.1"/>
    <property type="molecule type" value="Genomic_DNA"/>
</dbReference>
<accession>A0ABT0CBM8</accession>
<dbReference type="Proteomes" id="UP000830835">
    <property type="component" value="Unassembled WGS sequence"/>
</dbReference>
<evidence type="ECO:0000256" key="7">
    <source>
        <dbReference type="RuleBase" id="RU365095"/>
    </source>
</evidence>
<comment type="catalytic activity">
    <reaction evidence="1 7">
        <text>6-phospho-D-glucono-1,5-lactone + H2O = 6-phospho-D-gluconate + H(+)</text>
        <dbReference type="Rhea" id="RHEA:12556"/>
        <dbReference type="ChEBI" id="CHEBI:15377"/>
        <dbReference type="ChEBI" id="CHEBI:15378"/>
        <dbReference type="ChEBI" id="CHEBI:57955"/>
        <dbReference type="ChEBI" id="CHEBI:58759"/>
        <dbReference type="EC" id="3.1.1.31"/>
    </reaction>
</comment>
<evidence type="ECO:0000256" key="6">
    <source>
        <dbReference type="ARBA" id="ARBA00020337"/>
    </source>
</evidence>
<dbReference type="GO" id="GO:0017057">
    <property type="term" value="F:6-phosphogluconolactonase activity"/>
    <property type="evidence" value="ECO:0007669"/>
    <property type="project" value="UniProtKB-EC"/>
</dbReference>
<evidence type="ECO:0000256" key="5">
    <source>
        <dbReference type="ARBA" id="ARBA00013198"/>
    </source>
</evidence>
<dbReference type="PANTHER" id="PTHR11054:SF0">
    <property type="entry name" value="6-PHOSPHOGLUCONOLACTONASE"/>
    <property type="match status" value="1"/>
</dbReference>
<sequence>MQGFQLEIFPEGSAFIQRAIQIWQQLAATAIQERGRFMVALAGGSTPKKLYAALAETDGIPWQNIWLIWGDERYVPPDHPDSNYRMVRQALLERVGIPAEQVLPMPTQAGDPAQDASQYEAQLKQVFRQESSGDWPQLDLVLLGIGEDGHTASLFPGTEALQVQDRWVTVGQKDGEPRLTLTYPVLNQATQVVFLVTGANKAPILKEVLTTEAHLPCQGVNPRGRLLWLLDAAAAAQLPLQMALRKA</sequence>
<dbReference type="SUPFAM" id="SSF100950">
    <property type="entry name" value="NagB/RpiA/CoA transferase-like"/>
    <property type="match status" value="1"/>
</dbReference>
<comment type="similarity">
    <text evidence="4 7">Belongs to the glucosamine/galactosamine-6-phosphate isomerase family. 6-phosphogluconolactonase subfamily.</text>
</comment>
<protein>
    <recommendedName>
        <fullName evidence="6 7">6-phosphogluconolactonase</fullName>
        <shortName evidence="7">6PGL</shortName>
        <ecNumber evidence="5 7">3.1.1.31</ecNumber>
    </recommendedName>
</protein>
<dbReference type="PANTHER" id="PTHR11054">
    <property type="entry name" value="6-PHOSPHOGLUCONOLACTONASE"/>
    <property type="match status" value="1"/>
</dbReference>
<comment type="caution">
    <text evidence="9">The sequence shown here is derived from an EMBL/GenBank/DDBJ whole genome shotgun (WGS) entry which is preliminary data.</text>
</comment>
<evidence type="ECO:0000256" key="4">
    <source>
        <dbReference type="ARBA" id="ARBA00010662"/>
    </source>
</evidence>
<evidence type="ECO:0000256" key="1">
    <source>
        <dbReference type="ARBA" id="ARBA00000832"/>
    </source>
</evidence>
<gene>
    <name evidence="7 9" type="primary">pgl</name>
    <name evidence="9" type="ORF">JX360_09620</name>
</gene>
<dbReference type="EC" id="3.1.1.31" evidence="5 7"/>
<evidence type="ECO:0000256" key="3">
    <source>
        <dbReference type="ARBA" id="ARBA00004961"/>
    </source>
</evidence>